<proteinExistence type="predicted"/>
<evidence type="ECO:0000259" key="2">
    <source>
        <dbReference type="Pfam" id="PF22725"/>
    </source>
</evidence>
<name>A0ABS4Z471_9ACTN</name>
<dbReference type="Gene3D" id="3.40.50.720">
    <property type="entry name" value="NAD(P)-binding Rossmann-like Domain"/>
    <property type="match status" value="1"/>
</dbReference>
<dbReference type="PANTHER" id="PTHR43249:SF1">
    <property type="entry name" value="D-GLUCOSIDE 3-DEHYDROGENASE"/>
    <property type="match status" value="1"/>
</dbReference>
<keyword evidence="4" id="KW-1185">Reference proteome</keyword>
<accession>A0ABS4Z471</accession>
<feature type="domain" description="Gfo/Idh/MocA-like oxidoreductase N-terminal" evidence="1">
    <location>
        <begin position="10"/>
        <end position="128"/>
    </location>
</feature>
<evidence type="ECO:0000313" key="3">
    <source>
        <dbReference type="EMBL" id="MBP2415841.1"/>
    </source>
</evidence>
<dbReference type="RefSeq" id="WP_307803817.1">
    <property type="nucleotide sequence ID" value="NZ_BAAAMH010000021.1"/>
</dbReference>
<evidence type="ECO:0000259" key="1">
    <source>
        <dbReference type="Pfam" id="PF01408"/>
    </source>
</evidence>
<feature type="domain" description="GFO/IDH/MocA-like oxidoreductase" evidence="2">
    <location>
        <begin position="137"/>
        <end position="275"/>
    </location>
</feature>
<dbReference type="InterPro" id="IPR055170">
    <property type="entry name" value="GFO_IDH_MocA-like_dom"/>
</dbReference>
<protein>
    <submittedName>
        <fullName evidence="3">Dehydrogenase</fullName>
    </submittedName>
</protein>
<dbReference type="Gene3D" id="3.30.360.10">
    <property type="entry name" value="Dihydrodipicolinate Reductase, domain 2"/>
    <property type="match status" value="1"/>
</dbReference>
<dbReference type="InterPro" id="IPR000683">
    <property type="entry name" value="Gfo/Idh/MocA-like_OxRdtase_N"/>
</dbReference>
<dbReference type="InterPro" id="IPR036291">
    <property type="entry name" value="NAD(P)-bd_dom_sf"/>
</dbReference>
<comment type="caution">
    <text evidence="3">The sequence shown here is derived from an EMBL/GenBank/DDBJ whole genome shotgun (WGS) entry which is preliminary data.</text>
</comment>
<dbReference type="Pfam" id="PF01408">
    <property type="entry name" value="GFO_IDH_MocA"/>
    <property type="match status" value="1"/>
</dbReference>
<dbReference type="SUPFAM" id="SSF51735">
    <property type="entry name" value="NAD(P)-binding Rossmann-fold domains"/>
    <property type="match status" value="1"/>
</dbReference>
<sequence length="358" mass="37672">MTRPGEMSLGVAVVGAGSIATAHLDAYRRQPGARVVAVCDRHPERASALAARYGVEQVHTDVAALLADDRVQAVSLCTANASHAELAVAVLEAGRHVLVEKPLATTLADALAVERAAAASGRVAQVGFVRRFSGNVVALKRFVDAGELGEVYYGRATNLRRAGHPGGWYGDRERSGGGPLIDIGSHVLDLAWYLMGRPRPVTVSGNTYARLGERPGLGPRRYRATDTGRHSSVEDLANAVIRFAGGASLLLEASYSLHAPEDRLSVSVHGDRGGAEVEPELRIATERHGTMLNVTPQIDHLSFDLDEGFGGEIGHFVRSCLGLEVPLAPVADGVAVTRMVEAVYASAAAGLEVVLDAG</sequence>
<dbReference type="EMBL" id="JAGIOB010000001">
    <property type="protein sequence ID" value="MBP2415841.1"/>
    <property type="molecule type" value="Genomic_DNA"/>
</dbReference>
<gene>
    <name evidence="3" type="ORF">JOF54_000763</name>
</gene>
<evidence type="ECO:0000313" key="4">
    <source>
        <dbReference type="Proteomes" id="UP000758168"/>
    </source>
</evidence>
<dbReference type="SUPFAM" id="SSF55347">
    <property type="entry name" value="Glyceraldehyde-3-phosphate dehydrogenase-like, C-terminal domain"/>
    <property type="match status" value="1"/>
</dbReference>
<dbReference type="InterPro" id="IPR052515">
    <property type="entry name" value="Gfo/Idh/MocA_Oxidoreductase"/>
</dbReference>
<organism evidence="3 4">
    <name type="scientific">Microlunatus capsulatus</name>
    <dbReference type="NCBI Taxonomy" id="99117"/>
    <lineage>
        <taxon>Bacteria</taxon>
        <taxon>Bacillati</taxon>
        <taxon>Actinomycetota</taxon>
        <taxon>Actinomycetes</taxon>
        <taxon>Propionibacteriales</taxon>
        <taxon>Propionibacteriaceae</taxon>
        <taxon>Microlunatus</taxon>
    </lineage>
</organism>
<reference evidence="3 4" key="1">
    <citation type="submission" date="2021-03" db="EMBL/GenBank/DDBJ databases">
        <title>Sequencing the genomes of 1000 actinobacteria strains.</title>
        <authorList>
            <person name="Klenk H.-P."/>
        </authorList>
    </citation>
    <scope>NUCLEOTIDE SEQUENCE [LARGE SCALE GENOMIC DNA]</scope>
    <source>
        <strain evidence="3 4">DSM 12936</strain>
    </source>
</reference>
<dbReference type="Pfam" id="PF22725">
    <property type="entry name" value="GFO_IDH_MocA_C3"/>
    <property type="match status" value="1"/>
</dbReference>
<dbReference type="PANTHER" id="PTHR43249">
    <property type="entry name" value="UDP-N-ACETYL-2-AMINO-2-DEOXY-D-GLUCURONATE OXIDASE"/>
    <property type="match status" value="1"/>
</dbReference>
<dbReference type="Proteomes" id="UP000758168">
    <property type="component" value="Unassembled WGS sequence"/>
</dbReference>